<reference evidence="3" key="1">
    <citation type="submission" date="2021-12" db="EMBL/GenBank/DDBJ databases">
        <authorList>
            <person name="King R."/>
        </authorList>
    </citation>
    <scope>NUCLEOTIDE SEQUENCE</scope>
</reference>
<keyword evidence="2" id="KW-0472">Membrane</keyword>
<keyword evidence="4" id="KW-1185">Reference proteome</keyword>
<feature type="region of interest" description="Disordered" evidence="1">
    <location>
        <begin position="140"/>
        <end position="184"/>
    </location>
</feature>
<feature type="compositionally biased region" description="Basic and acidic residues" evidence="1">
    <location>
        <begin position="174"/>
        <end position="184"/>
    </location>
</feature>
<protein>
    <submittedName>
        <fullName evidence="3">Uncharacterized protein</fullName>
    </submittedName>
</protein>
<evidence type="ECO:0000256" key="2">
    <source>
        <dbReference type="SAM" id="Phobius"/>
    </source>
</evidence>
<dbReference type="OrthoDB" id="7390946at2759"/>
<evidence type="ECO:0000256" key="1">
    <source>
        <dbReference type="SAM" id="MobiDB-lite"/>
    </source>
</evidence>
<keyword evidence="2" id="KW-1133">Transmembrane helix</keyword>
<dbReference type="Proteomes" id="UP001153714">
    <property type="component" value="Chromosome 4"/>
</dbReference>
<gene>
    <name evidence="3" type="ORF">DIATSA_LOCUS10104</name>
</gene>
<feature type="transmembrane region" description="Helical" evidence="2">
    <location>
        <begin position="46"/>
        <end position="67"/>
    </location>
</feature>
<proteinExistence type="predicted"/>
<name>A0A9N9R9W5_9NEOP</name>
<evidence type="ECO:0000313" key="4">
    <source>
        <dbReference type="Proteomes" id="UP001153714"/>
    </source>
</evidence>
<organism evidence="3 4">
    <name type="scientific">Diatraea saccharalis</name>
    <name type="common">sugarcane borer</name>
    <dbReference type="NCBI Taxonomy" id="40085"/>
    <lineage>
        <taxon>Eukaryota</taxon>
        <taxon>Metazoa</taxon>
        <taxon>Ecdysozoa</taxon>
        <taxon>Arthropoda</taxon>
        <taxon>Hexapoda</taxon>
        <taxon>Insecta</taxon>
        <taxon>Pterygota</taxon>
        <taxon>Neoptera</taxon>
        <taxon>Endopterygota</taxon>
        <taxon>Lepidoptera</taxon>
        <taxon>Glossata</taxon>
        <taxon>Ditrysia</taxon>
        <taxon>Pyraloidea</taxon>
        <taxon>Crambidae</taxon>
        <taxon>Crambinae</taxon>
        <taxon>Diatraea</taxon>
    </lineage>
</organism>
<keyword evidence="2" id="KW-0812">Transmembrane</keyword>
<accession>A0A9N9R9W5</accession>
<dbReference type="EMBL" id="OU893335">
    <property type="protein sequence ID" value="CAG9792588.1"/>
    <property type="molecule type" value="Genomic_DNA"/>
</dbReference>
<dbReference type="AlphaFoldDB" id="A0A9N9R9W5"/>
<evidence type="ECO:0000313" key="3">
    <source>
        <dbReference type="EMBL" id="CAG9792588.1"/>
    </source>
</evidence>
<sequence>MILPRSPIFGQPNYDFDEDYSYSDINGSSEDTKNKNQSSDELTHMAFWYMVVLIVMLFTWLLVFFCLRMIALRQKTRSSQQRRVCVGARTRQLSVQEPSIYVSPANLSPPPKYEAMAPPSYEEVVGVHYPGYQSQPITQPITHALSSQSTSSAEPNATASSTAPPPAVITVTTEQRRTSADVRS</sequence>
<reference evidence="3" key="2">
    <citation type="submission" date="2022-10" db="EMBL/GenBank/DDBJ databases">
        <authorList>
            <consortium name="ENA_rothamsted_submissions"/>
            <consortium name="culmorum"/>
            <person name="King R."/>
        </authorList>
    </citation>
    <scope>NUCLEOTIDE SEQUENCE</scope>
</reference>
<feature type="compositionally biased region" description="Low complexity" evidence="1">
    <location>
        <begin position="149"/>
        <end position="173"/>
    </location>
</feature>